<name>A0AA36J2Q5_9DINO</name>
<accession>A0AA36J2Q5</accession>
<proteinExistence type="predicted"/>
<dbReference type="EMBL" id="CAUJNA010003287">
    <property type="protein sequence ID" value="CAJ1398039.1"/>
    <property type="molecule type" value="Genomic_DNA"/>
</dbReference>
<evidence type="ECO:0000313" key="2">
    <source>
        <dbReference type="Proteomes" id="UP001178507"/>
    </source>
</evidence>
<dbReference type="Proteomes" id="UP001178507">
    <property type="component" value="Unassembled WGS sequence"/>
</dbReference>
<protein>
    <submittedName>
        <fullName evidence="1">Uncharacterized protein</fullName>
    </submittedName>
</protein>
<dbReference type="AlphaFoldDB" id="A0AA36J2Q5"/>
<sequence>MVVSARADAEDAMRRRCLRLAVVAPPPPSPPPVKAIPTNYVSSAFHKELAGLSAKQQPALVFAALRRFEGSFQVKVEDLDAGLHALARCNRDSWTSAANCGGGGGLGGNEALGDAELQRLLGLLEQKLPSLGHETRYLATTSWALASLSQWQPQLSPKALQRMNAIFAQCEDLASSRLASFQPNNLSMLAWAFARAGVGTKDLFQRIGDESLKRLDQLQAREISNLTWSFAKTKLSHQLLASANSGTCSGL</sequence>
<gene>
    <name evidence="1" type="ORF">EVOR1521_LOCUS21925</name>
</gene>
<comment type="caution">
    <text evidence="1">The sequence shown here is derived from an EMBL/GenBank/DDBJ whole genome shotgun (WGS) entry which is preliminary data.</text>
</comment>
<reference evidence="1" key="1">
    <citation type="submission" date="2023-08" db="EMBL/GenBank/DDBJ databases">
        <authorList>
            <person name="Chen Y."/>
            <person name="Shah S."/>
            <person name="Dougan E. K."/>
            <person name="Thang M."/>
            <person name="Chan C."/>
        </authorList>
    </citation>
    <scope>NUCLEOTIDE SEQUENCE</scope>
</reference>
<evidence type="ECO:0000313" key="1">
    <source>
        <dbReference type="EMBL" id="CAJ1398039.1"/>
    </source>
</evidence>
<organism evidence="1 2">
    <name type="scientific">Effrenium voratum</name>
    <dbReference type="NCBI Taxonomy" id="2562239"/>
    <lineage>
        <taxon>Eukaryota</taxon>
        <taxon>Sar</taxon>
        <taxon>Alveolata</taxon>
        <taxon>Dinophyceae</taxon>
        <taxon>Suessiales</taxon>
        <taxon>Symbiodiniaceae</taxon>
        <taxon>Effrenium</taxon>
    </lineage>
</organism>
<keyword evidence="2" id="KW-1185">Reference proteome</keyword>